<comment type="similarity">
    <text evidence="8">Belongs to the protein kinase superfamily. Ser/Thr protein kinase family. GCN2 subfamily.</text>
</comment>
<dbReference type="OrthoDB" id="1405469at2759"/>
<dbReference type="Gene3D" id="1.10.510.10">
    <property type="entry name" value="Transferase(Phosphotransferase) domain 1"/>
    <property type="match status" value="1"/>
</dbReference>
<keyword evidence="7" id="KW-0652">Protein synthesis inhibitor</keyword>
<keyword evidence="6 11" id="KW-0067">ATP-binding</keyword>
<dbReference type="InterPro" id="IPR008271">
    <property type="entry name" value="Ser/Thr_kinase_AS"/>
</dbReference>
<dbReference type="EMBL" id="KZ613783">
    <property type="protein sequence ID" value="PMD62769.1"/>
    <property type="molecule type" value="Genomic_DNA"/>
</dbReference>
<keyword evidence="3" id="KW-0808">Transferase</keyword>
<dbReference type="Gene3D" id="3.30.200.20">
    <property type="entry name" value="Phosphorylase Kinase, domain 1"/>
    <property type="match status" value="1"/>
</dbReference>
<evidence type="ECO:0000256" key="8">
    <source>
        <dbReference type="ARBA" id="ARBA00037982"/>
    </source>
</evidence>
<keyword evidence="15" id="KW-1185">Reference proteome</keyword>
<evidence type="ECO:0000256" key="9">
    <source>
        <dbReference type="ARBA" id="ARBA00048659"/>
    </source>
</evidence>
<dbReference type="GeneID" id="36584886"/>
<organism evidence="14 15">
    <name type="scientific">Hyaloscypha bicolor E</name>
    <dbReference type="NCBI Taxonomy" id="1095630"/>
    <lineage>
        <taxon>Eukaryota</taxon>
        <taxon>Fungi</taxon>
        <taxon>Dikarya</taxon>
        <taxon>Ascomycota</taxon>
        <taxon>Pezizomycotina</taxon>
        <taxon>Leotiomycetes</taxon>
        <taxon>Helotiales</taxon>
        <taxon>Hyaloscyphaceae</taxon>
        <taxon>Hyaloscypha</taxon>
        <taxon>Hyaloscypha bicolor</taxon>
    </lineage>
</organism>
<dbReference type="SMART" id="SM00220">
    <property type="entry name" value="S_TKc"/>
    <property type="match status" value="1"/>
</dbReference>
<evidence type="ECO:0000256" key="12">
    <source>
        <dbReference type="SAM" id="MobiDB-lite"/>
    </source>
</evidence>
<evidence type="ECO:0000256" key="7">
    <source>
        <dbReference type="ARBA" id="ARBA00023193"/>
    </source>
</evidence>
<evidence type="ECO:0000256" key="1">
    <source>
        <dbReference type="ARBA" id="ARBA00012513"/>
    </source>
</evidence>
<protein>
    <recommendedName>
        <fullName evidence="1">non-specific serine/threonine protein kinase</fullName>
        <ecNumber evidence="1">2.7.11.1</ecNumber>
    </recommendedName>
</protein>
<dbReference type="PROSITE" id="PS50011">
    <property type="entry name" value="PROTEIN_KINASE_DOM"/>
    <property type="match status" value="1"/>
</dbReference>
<dbReference type="PROSITE" id="PS00108">
    <property type="entry name" value="PROTEIN_KINASE_ST"/>
    <property type="match status" value="1"/>
</dbReference>
<evidence type="ECO:0000256" key="5">
    <source>
        <dbReference type="ARBA" id="ARBA00022777"/>
    </source>
</evidence>
<keyword evidence="2" id="KW-0723">Serine/threonine-protein kinase</keyword>
<keyword evidence="5 14" id="KW-0418">Kinase</keyword>
<name>A0A2J6TIC9_9HELO</name>
<feature type="compositionally biased region" description="Basic and acidic residues" evidence="12">
    <location>
        <begin position="21"/>
        <end position="39"/>
    </location>
</feature>
<dbReference type="RefSeq" id="XP_024739673.1">
    <property type="nucleotide sequence ID" value="XM_024876807.1"/>
</dbReference>
<dbReference type="InterPro" id="IPR017441">
    <property type="entry name" value="Protein_kinase_ATP_BS"/>
</dbReference>
<dbReference type="PANTHER" id="PTHR11042">
    <property type="entry name" value="EUKARYOTIC TRANSLATION INITIATION FACTOR 2-ALPHA KINASE EIF2-ALPHA KINASE -RELATED"/>
    <property type="match status" value="1"/>
</dbReference>
<dbReference type="EC" id="2.7.11.1" evidence="1"/>
<feature type="binding site" evidence="11">
    <location>
        <position position="304"/>
    </location>
    <ligand>
        <name>ATP</name>
        <dbReference type="ChEBI" id="CHEBI:30616"/>
    </ligand>
</feature>
<dbReference type="GO" id="GO:0005634">
    <property type="term" value="C:nucleus"/>
    <property type="evidence" value="ECO:0007669"/>
    <property type="project" value="TreeGrafter"/>
</dbReference>
<dbReference type="GO" id="GO:0005524">
    <property type="term" value="F:ATP binding"/>
    <property type="evidence" value="ECO:0007669"/>
    <property type="project" value="UniProtKB-UniRule"/>
</dbReference>
<evidence type="ECO:0000256" key="3">
    <source>
        <dbReference type="ARBA" id="ARBA00022679"/>
    </source>
</evidence>
<dbReference type="AlphaFoldDB" id="A0A2J6TIC9"/>
<dbReference type="GO" id="GO:0005737">
    <property type="term" value="C:cytoplasm"/>
    <property type="evidence" value="ECO:0007669"/>
    <property type="project" value="TreeGrafter"/>
</dbReference>
<dbReference type="PANTHER" id="PTHR11042:SF160">
    <property type="entry name" value="EUKARYOTIC TRANSLATION INITIATION FACTOR 2-ALPHA KINASE 1"/>
    <property type="match status" value="1"/>
</dbReference>
<evidence type="ECO:0000313" key="14">
    <source>
        <dbReference type="EMBL" id="PMD62769.1"/>
    </source>
</evidence>
<dbReference type="SUPFAM" id="SSF56112">
    <property type="entry name" value="Protein kinase-like (PK-like)"/>
    <property type="match status" value="1"/>
</dbReference>
<dbReference type="InterPro" id="IPR000719">
    <property type="entry name" value="Prot_kinase_dom"/>
</dbReference>
<comment type="catalytic activity">
    <reaction evidence="10">
        <text>L-seryl-[protein] + ATP = O-phospho-L-seryl-[protein] + ADP + H(+)</text>
        <dbReference type="Rhea" id="RHEA:17989"/>
        <dbReference type="Rhea" id="RHEA-COMP:9863"/>
        <dbReference type="Rhea" id="RHEA-COMP:11604"/>
        <dbReference type="ChEBI" id="CHEBI:15378"/>
        <dbReference type="ChEBI" id="CHEBI:29999"/>
        <dbReference type="ChEBI" id="CHEBI:30616"/>
        <dbReference type="ChEBI" id="CHEBI:83421"/>
        <dbReference type="ChEBI" id="CHEBI:456216"/>
        <dbReference type="EC" id="2.7.11.1"/>
    </reaction>
    <physiologicalReaction direction="left-to-right" evidence="10">
        <dbReference type="Rhea" id="RHEA:17990"/>
    </physiologicalReaction>
</comment>
<feature type="domain" description="Protein kinase" evidence="13">
    <location>
        <begin position="274"/>
        <end position="718"/>
    </location>
</feature>
<dbReference type="STRING" id="1095630.A0A2J6TIC9"/>
<dbReference type="Pfam" id="PF00069">
    <property type="entry name" value="Pkinase"/>
    <property type="match status" value="2"/>
</dbReference>
<dbReference type="GO" id="GO:0004694">
    <property type="term" value="F:eukaryotic translation initiation factor 2alpha kinase activity"/>
    <property type="evidence" value="ECO:0007669"/>
    <property type="project" value="TreeGrafter"/>
</dbReference>
<dbReference type="GO" id="GO:0017148">
    <property type="term" value="P:negative regulation of translation"/>
    <property type="evidence" value="ECO:0007669"/>
    <property type="project" value="UniProtKB-KW"/>
</dbReference>
<evidence type="ECO:0000256" key="11">
    <source>
        <dbReference type="PROSITE-ProRule" id="PRU10141"/>
    </source>
</evidence>
<gene>
    <name evidence="14" type="ORF">K444DRAFT_558009</name>
</gene>
<comment type="catalytic activity">
    <reaction evidence="9">
        <text>L-threonyl-[protein] + ATP = O-phospho-L-threonyl-[protein] + ADP + H(+)</text>
        <dbReference type="Rhea" id="RHEA:46608"/>
        <dbReference type="Rhea" id="RHEA-COMP:11060"/>
        <dbReference type="Rhea" id="RHEA-COMP:11605"/>
        <dbReference type="ChEBI" id="CHEBI:15378"/>
        <dbReference type="ChEBI" id="CHEBI:30013"/>
        <dbReference type="ChEBI" id="CHEBI:30616"/>
        <dbReference type="ChEBI" id="CHEBI:61977"/>
        <dbReference type="ChEBI" id="CHEBI:456216"/>
        <dbReference type="EC" id="2.7.11.1"/>
    </reaction>
    <physiologicalReaction direction="left-to-right" evidence="9">
        <dbReference type="Rhea" id="RHEA:46609"/>
    </physiologicalReaction>
</comment>
<dbReference type="PROSITE" id="PS00107">
    <property type="entry name" value="PROTEIN_KINASE_ATP"/>
    <property type="match status" value="1"/>
</dbReference>
<evidence type="ECO:0000259" key="13">
    <source>
        <dbReference type="PROSITE" id="PS50011"/>
    </source>
</evidence>
<evidence type="ECO:0000256" key="10">
    <source>
        <dbReference type="ARBA" id="ARBA00048977"/>
    </source>
</evidence>
<feature type="compositionally biased region" description="Low complexity" evidence="12">
    <location>
        <begin position="8"/>
        <end position="20"/>
    </location>
</feature>
<evidence type="ECO:0000256" key="6">
    <source>
        <dbReference type="ARBA" id="ARBA00022840"/>
    </source>
</evidence>
<feature type="region of interest" description="Disordered" evidence="12">
    <location>
        <begin position="1"/>
        <end position="60"/>
    </location>
</feature>
<evidence type="ECO:0000256" key="2">
    <source>
        <dbReference type="ARBA" id="ARBA00022527"/>
    </source>
</evidence>
<evidence type="ECO:0000256" key="4">
    <source>
        <dbReference type="ARBA" id="ARBA00022741"/>
    </source>
</evidence>
<reference evidence="14 15" key="1">
    <citation type="submission" date="2016-04" db="EMBL/GenBank/DDBJ databases">
        <title>A degradative enzymes factory behind the ericoid mycorrhizal symbiosis.</title>
        <authorList>
            <consortium name="DOE Joint Genome Institute"/>
            <person name="Martino E."/>
            <person name="Morin E."/>
            <person name="Grelet G."/>
            <person name="Kuo A."/>
            <person name="Kohler A."/>
            <person name="Daghino S."/>
            <person name="Barry K."/>
            <person name="Choi C."/>
            <person name="Cichocki N."/>
            <person name="Clum A."/>
            <person name="Copeland A."/>
            <person name="Hainaut M."/>
            <person name="Haridas S."/>
            <person name="Labutti K."/>
            <person name="Lindquist E."/>
            <person name="Lipzen A."/>
            <person name="Khouja H.-R."/>
            <person name="Murat C."/>
            <person name="Ohm R."/>
            <person name="Olson A."/>
            <person name="Spatafora J."/>
            <person name="Veneault-Fourrey C."/>
            <person name="Henrissat B."/>
            <person name="Grigoriev I."/>
            <person name="Martin F."/>
            <person name="Perotto S."/>
        </authorList>
    </citation>
    <scope>NUCLEOTIDE SEQUENCE [LARGE SCALE GENOMIC DNA]</scope>
    <source>
        <strain evidence="14 15">E</strain>
    </source>
</reference>
<sequence length="726" mass="81695">MSPKYWVSSEDLSADSSLEGSHSRSRDRSDDEEGKHEDGGVSTAEGSIPRNFNDRTVAGPLGTDVTLPRLPNLQPQQHATLFYLSLIEGRCRTQAANTINAGCSPENAVPEDHPEVLGLARHLFDEMRSELVRAGLVSEDFAAPTLPDLRNYLDSFDNLLQNIATKRNFNLSAQQHRHRALPHFESSSIYSDIVPYNPGRFVLPPSSHQQNRQTGPLFDSSLFNSDFVPYNPGPLAITAPREQQLQRSPLSKLSHFFPKMQNTTLGRSLYVSDYEQLAVLGSGGFGKVYKARHRLDGAEYAIKKIVLTASHLRYLLKEKRLDRVPREIRTLARLDHHHITRYHHCWIESTPCPLPREGEDNSNNNSEFSASRVPSQSIAALSSGIQSIQFDLERDLNKQFTLERRATSTGEEHFDSSIVFSDSVSNKDSTNPHNVKHEDDSPKAIQSMFRKPGEESDSTEDATDEVEEIPRVEIAETVDVDDLVINEDFVLFIKMTPYPVTLDDFICPDLESTDKDSVIKHCFHALPAARLLLAILEGVEYLHNKKIIHRDLKPKNIFLAILDPEEKPTQGYIRIDNCAECDNKKTTKPIFVCPKLGDFGLIYELKEFNAAYSSSPGPVPPPFVSSNVGTTLYCPPLPSGKNPEPCAKLDVFSLGIIAFELLYKFGTETERRAVLSNLGKKGEVPDDFREHEMREGIVKMVCEDKNRRWSTALVREWLEGLVQSWE</sequence>
<keyword evidence="4 11" id="KW-0547">Nucleotide-binding</keyword>
<evidence type="ECO:0000313" key="15">
    <source>
        <dbReference type="Proteomes" id="UP000235371"/>
    </source>
</evidence>
<proteinExistence type="inferred from homology"/>
<dbReference type="InterPro" id="IPR050339">
    <property type="entry name" value="CC_SR_Kinase"/>
</dbReference>
<dbReference type="Proteomes" id="UP000235371">
    <property type="component" value="Unassembled WGS sequence"/>
</dbReference>
<accession>A0A2J6TIC9</accession>
<feature type="region of interest" description="Disordered" evidence="12">
    <location>
        <begin position="418"/>
        <end position="444"/>
    </location>
</feature>
<dbReference type="InterPro" id="IPR011009">
    <property type="entry name" value="Kinase-like_dom_sf"/>
</dbReference>
<dbReference type="InParanoid" id="A0A2J6TIC9"/>